<dbReference type="OrthoDB" id="1792985at2"/>
<protein>
    <recommendedName>
        <fullName evidence="2">Flagellar hook-length control protein-like C-terminal domain-containing protein</fullName>
    </recommendedName>
</protein>
<dbReference type="AlphaFoldDB" id="A0A323V9M0"/>
<sequence length="359" mass="38120">MVNVSGWSQSAVLPMQIHGSDGEAVLENVQEGLGLNFELPALELILGEVEAGSTEAPADLSSMMLSAASPTVAIDAQAVAGEVVADIQLVEVEQALRQFDSQQLISVGVQAGSGWEATEQALPQVIATGRPDVAQNPGLWPLQRGGAAPSFSLSDDPVMARVTPLEIPQLIAADTEGQFEKTVTAESLAVRSSASLPGIPVVTAGSLGTVNAGEFGDPPRVAQLGDARWGEQFVRTLQEQVHLQVRQGTQTATIRLDPPELGQVEIRVSHEQGRLQVQIHAAQPDVARLLNLMVDRLRSDLLAQQFEQVDLKFGGGSGQSRDGRGRDADSRSDPVLANVLPEQAHEARQTPRDDLLISV</sequence>
<evidence type="ECO:0000313" key="3">
    <source>
        <dbReference type="EMBL" id="PZA16928.1"/>
    </source>
</evidence>
<feature type="domain" description="Flagellar hook-length control protein-like C-terminal" evidence="2">
    <location>
        <begin position="239"/>
        <end position="320"/>
    </location>
</feature>
<dbReference type="InterPro" id="IPR021136">
    <property type="entry name" value="Flagellar_hook_control-like_C"/>
</dbReference>
<dbReference type="PANTHER" id="PTHR37533">
    <property type="entry name" value="FLAGELLAR HOOK-LENGTH CONTROL PROTEIN"/>
    <property type="match status" value="1"/>
</dbReference>
<dbReference type="Proteomes" id="UP000248259">
    <property type="component" value="Unassembled WGS sequence"/>
</dbReference>
<dbReference type="Gene3D" id="3.30.750.140">
    <property type="match status" value="1"/>
</dbReference>
<evidence type="ECO:0000313" key="4">
    <source>
        <dbReference type="Proteomes" id="UP000248259"/>
    </source>
</evidence>
<feature type="compositionally biased region" description="Basic and acidic residues" evidence="1">
    <location>
        <begin position="321"/>
        <end position="332"/>
    </location>
</feature>
<keyword evidence="4" id="KW-1185">Reference proteome</keyword>
<name>A0A323V9M0_9RHOO</name>
<dbReference type="CDD" id="cd17470">
    <property type="entry name" value="T3SS_Flik_C"/>
    <property type="match status" value="1"/>
</dbReference>
<comment type="caution">
    <text evidence="3">The sequence shown here is derived from an EMBL/GenBank/DDBJ whole genome shotgun (WGS) entry which is preliminary data.</text>
</comment>
<accession>A0A323V9M0</accession>
<organism evidence="3 4">
    <name type="scientific">Parazoarcus communis SWub3 = DSM 12120</name>
    <dbReference type="NCBI Taxonomy" id="1121029"/>
    <lineage>
        <taxon>Bacteria</taxon>
        <taxon>Pseudomonadati</taxon>
        <taxon>Pseudomonadota</taxon>
        <taxon>Betaproteobacteria</taxon>
        <taxon>Rhodocyclales</taxon>
        <taxon>Zoogloeaceae</taxon>
        <taxon>Parazoarcus</taxon>
    </lineage>
</organism>
<reference evidence="3 4" key="1">
    <citation type="submission" date="2018-06" db="EMBL/GenBank/DDBJ databases">
        <title>Azoarcus communis strain SWub3 genome.</title>
        <authorList>
            <person name="Zorraquino Salvo V."/>
            <person name="Toubiana D."/>
            <person name="Blumwald E."/>
        </authorList>
    </citation>
    <scope>NUCLEOTIDE SEQUENCE [LARGE SCALE GENOMIC DNA]</scope>
    <source>
        <strain evidence="3 4">SWub3</strain>
    </source>
</reference>
<dbReference type="PANTHER" id="PTHR37533:SF2">
    <property type="entry name" value="FLAGELLAR HOOK-LENGTH CONTROL PROTEIN"/>
    <property type="match status" value="1"/>
</dbReference>
<dbReference type="InterPro" id="IPR038610">
    <property type="entry name" value="FliK-like_C_sf"/>
</dbReference>
<proteinExistence type="predicted"/>
<dbReference type="Pfam" id="PF02120">
    <property type="entry name" value="Flg_hook"/>
    <property type="match status" value="1"/>
</dbReference>
<dbReference type="InterPro" id="IPR052563">
    <property type="entry name" value="FliK"/>
</dbReference>
<feature type="region of interest" description="Disordered" evidence="1">
    <location>
        <begin position="312"/>
        <end position="333"/>
    </location>
</feature>
<dbReference type="EMBL" id="QKOE01000005">
    <property type="protein sequence ID" value="PZA16928.1"/>
    <property type="molecule type" value="Genomic_DNA"/>
</dbReference>
<gene>
    <name evidence="3" type="ORF">DNK49_09800</name>
</gene>
<evidence type="ECO:0000259" key="2">
    <source>
        <dbReference type="Pfam" id="PF02120"/>
    </source>
</evidence>
<evidence type="ECO:0000256" key="1">
    <source>
        <dbReference type="SAM" id="MobiDB-lite"/>
    </source>
</evidence>